<keyword evidence="2" id="KW-1185">Reference proteome</keyword>
<dbReference type="EMBL" id="LXQA010251694">
    <property type="protein sequence ID" value="MCI38072.1"/>
    <property type="molecule type" value="Genomic_DNA"/>
</dbReference>
<dbReference type="Proteomes" id="UP000265520">
    <property type="component" value="Unassembled WGS sequence"/>
</dbReference>
<name>A0A392RPC3_9FABA</name>
<comment type="caution">
    <text evidence="1">The sequence shown here is derived from an EMBL/GenBank/DDBJ whole genome shotgun (WGS) entry which is preliminary data.</text>
</comment>
<proteinExistence type="predicted"/>
<protein>
    <submittedName>
        <fullName evidence="1">Uncharacterized protein</fullName>
    </submittedName>
</protein>
<evidence type="ECO:0000313" key="2">
    <source>
        <dbReference type="Proteomes" id="UP000265520"/>
    </source>
</evidence>
<dbReference type="AlphaFoldDB" id="A0A392RPC3"/>
<accession>A0A392RPC3</accession>
<organism evidence="1 2">
    <name type="scientific">Trifolium medium</name>
    <dbReference type="NCBI Taxonomy" id="97028"/>
    <lineage>
        <taxon>Eukaryota</taxon>
        <taxon>Viridiplantae</taxon>
        <taxon>Streptophyta</taxon>
        <taxon>Embryophyta</taxon>
        <taxon>Tracheophyta</taxon>
        <taxon>Spermatophyta</taxon>
        <taxon>Magnoliopsida</taxon>
        <taxon>eudicotyledons</taxon>
        <taxon>Gunneridae</taxon>
        <taxon>Pentapetalae</taxon>
        <taxon>rosids</taxon>
        <taxon>fabids</taxon>
        <taxon>Fabales</taxon>
        <taxon>Fabaceae</taxon>
        <taxon>Papilionoideae</taxon>
        <taxon>50 kb inversion clade</taxon>
        <taxon>NPAAA clade</taxon>
        <taxon>Hologalegina</taxon>
        <taxon>IRL clade</taxon>
        <taxon>Trifolieae</taxon>
        <taxon>Trifolium</taxon>
    </lineage>
</organism>
<sequence>MNSLAPCWEPDLRRFIATGMESSMKPLYTLPNPPTPMMKISSKLFVAALISAIVKQRHRWAGKDSDPSYFVFDDLSFM</sequence>
<evidence type="ECO:0000313" key="1">
    <source>
        <dbReference type="EMBL" id="MCI38072.1"/>
    </source>
</evidence>
<reference evidence="1 2" key="1">
    <citation type="journal article" date="2018" name="Front. Plant Sci.">
        <title>Red Clover (Trifolium pratense) and Zigzag Clover (T. medium) - A Picture of Genomic Similarities and Differences.</title>
        <authorList>
            <person name="Dluhosova J."/>
            <person name="Istvanek J."/>
            <person name="Nedelnik J."/>
            <person name="Repkova J."/>
        </authorList>
    </citation>
    <scope>NUCLEOTIDE SEQUENCE [LARGE SCALE GENOMIC DNA]</scope>
    <source>
        <strain evidence="2">cv. 10/8</strain>
        <tissue evidence="1">Leaf</tissue>
    </source>
</reference>
<feature type="non-terminal residue" evidence="1">
    <location>
        <position position="78"/>
    </location>
</feature>